<dbReference type="GO" id="GO:0005886">
    <property type="term" value="C:plasma membrane"/>
    <property type="evidence" value="ECO:0007669"/>
    <property type="project" value="TreeGrafter"/>
</dbReference>
<dbReference type="AlphaFoldDB" id="A0A2N5KXX2"/>
<dbReference type="PANTHER" id="PTHR43652">
    <property type="entry name" value="BASIC AMINO ACID ANTIPORTER YFCC-RELATED"/>
    <property type="match status" value="1"/>
</dbReference>
<feature type="transmembrane region" description="Helical" evidence="7">
    <location>
        <begin position="179"/>
        <end position="197"/>
    </location>
</feature>
<evidence type="ECO:0000256" key="5">
    <source>
        <dbReference type="ARBA" id="ARBA00022989"/>
    </source>
</evidence>
<dbReference type="Proteomes" id="UP000460132">
    <property type="component" value="Unassembled WGS sequence"/>
</dbReference>
<dbReference type="RefSeq" id="WP_068813614.1">
    <property type="nucleotide sequence ID" value="NZ_JASPEI010000028.1"/>
</dbReference>
<dbReference type="Proteomes" id="UP000231914">
    <property type="component" value="Unassembled WGS sequence"/>
</dbReference>
<keyword evidence="2" id="KW-0813">Transport</keyword>
<dbReference type="PANTHER" id="PTHR43652:SF2">
    <property type="entry name" value="BASIC AMINO ACID ANTIPORTER YFCC-RELATED"/>
    <property type="match status" value="1"/>
</dbReference>
<feature type="domain" description="Citrate transporter-like" evidence="8">
    <location>
        <begin position="15"/>
        <end position="351"/>
    </location>
</feature>
<dbReference type="Pfam" id="PF03600">
    <property type="entry name" value="CitMHS"/>
    <property type="match status" value="1"/>
</dbReference>
<evidence type="ECO:0000256" key="2">
    <source>
        <dbReference type="ARBA" id="ARBA00022448"/>
    </source>
</evidence>
<comment type="caution">
    <text evidence="11">The sequence shown here is derived from an EMBL/GenBank/DDBJ whole genome shotgun (WGS) entry which is preliminary data.</text>
</comment>
<reference evidence="11 13" key="2">
    <citation type="submission" date="2017-12" db="EMBL/GenBank/DDBJ databases">
        <title>Phylogenetic diversity of female urinary microbiome.</title>
        <authorList>
            <person name="Thomas-White K."/>
            <person name="Wolfe A.J."/>
        </authorList>
    </citation>
    <scope>NUCLEOTIDE SEQUENCE [LARGE SCALE GENOMIC DNA]</scope>
    <source>
        <strain evidence="11 13">UMB0085</strain>
    </source>
</reference>
<keyword evidence="5 7" id="KW-1133">Transmembrane helix</keyword>
<evidence type="ECO:0000313" key="14">
    <source>
        <dbReference type="Proteomes" id="UP000460132"/>
    </source>
</evidence>
<feature type="transmembrane region" description="Helical" evidence="7">
    <location>
        <begin position="45"/>
        <end position="70"/>
    </location>
</feature>
<evidence type="ECO:0000313" key="12">
    <source>
        <dbReference type="Proteomes" id="UP000231914"/>
    </source>
</evidence>
<gene>
    <name evidence="10" type="ORF">BHU41_08790</name>
    <name evidence="11" type="ORF">CYJ79_06750</name>
    <name evidence="9" type="ORF">GTK63_00205</name>
</gene>
<dbReference type="InterPro" id="IPR004680">
    <property type="entry name" value="Cit_transptr-like_dom"/>
</dbReference>
<evidence type="ECO:0000256" key="3">
    <source>
        <dbReference type="ARBA" id="ARBA00022692"/>
    </source>
</evidence>
<comment type="subcellular location">
    <subcellularLocation>
        <location evidence="1">Membrane</location>
        <topology evidence="1">Multi-pass membrane protein</topology>
    </subcellularLocation>
</comment>
<evidence type="ECO:0000256" key="6">
    <source>
        <dbReference type="ARBA" id="ARBA00023136"/>
    </source>
</evidence>
<feature type="transmembrane region" description="Helical" evidence="7">
    <location>
        <begin position="365"/>
        <end position="383"/>
    </location>
</feature>
<evidence type="ECO:0000256" key="7">
    <source>
        <dbReference type="SAM" id="Phobius"/>
    </source>
</evidence>
<dbReference type="EMBL" id="PKIW01000029">
    <property type="protein sequence ID" value="PLT11084.1"/>
    <property type="molecule type" value="Genomic_DNA"/>
</dbReference>
<accession>A0A2N5KXX2</accession>
<dbReference type="EMBL" id="WWFF01000001">
    <property type="protein sequence ID" value="MYN52762.1"/>
    <property type="molecule type" value="Genomic_DNA"/>
</dbReference>
<evidence type="ECO:0000256" key="4">
    <source>
        <dbReference type="ARBA" id="ARBA00022737"/>
    </source>
</evidence>
<feature type="transmembrane region" description="Helical" evidence="7">
    <location>
        <begin position="257"/>
        <end position="273"/>
    </location>
</feature>
<organism evidence="11 13">
    <name type="scientific">Lactobacillus crispatus</name>
    <dbReference type="NCBI Taxonomy" id="47770"/>
    <lineage>
        <taxon>Bacteria</taxon>
        <taxon>Bacillati</taxon>
        <taxon>Bacillota</taxon>
        <taxon>Bacilli</taxon>
        <taxon>Lactobacillales</taxon>
        <taxon>Lactobacillaceae</taxon>
        <taxon>Lactobacillus</taxon>
    </lineage>
</organism>
<dbReference type="EMBL" id="MKXG01000136">
    <property type="protein sequence ID" value="PJZ16562.1"/>
    <property type="molecule type" value="Genomic_DNA"/>
</dbReference>
<keyword evidence="3 7" id="KW-0812">Transmembrane</keyword>
<sequence length="426" mass="45232">MSPMIITLLILLAVIIAFVSGKVPISLIGILVMFALVMFNILPVQRAFGGIINTSVILFAAMFVIGKGIQRTTIVSSAAKLVERFKKKPKLLTFFTCVIATLLAIVSNGTIALVIMLPILCGICDDIGLSRSKLLYPFEVTAVSAAGAWFLGIGALNMSWSSVMIKLGAKSPININDFLFARLPFLIVIILYMTFIGPKLLPNHDNAELAKNSPAMSADKTEKPLSKTKNILGIVISLATIVIMILSSYIHLQPYEIATAGALLLVITGVLSNKEALHALNLNIIFLIAGMLGLADALQVTGAGKMVGDAMASVAKTITNPFLLMGLFFIVSLVITNLMGGLASVSILVPLWTLTCLKLGIDPRGAVLAASTASAFSFLTPIGGHSLPLIMDAGGYTLNDFLKCGLPLAVILCIMGCFVTQFMYPL</sequence>
<feature type="transmembrane region" description="Helical" evidence="7">
    <location>
        <begin position="322"/>
        <end position="353"/>
    </location>
</feature>
<evidence type="ECO:0000313" key="9">
    <source>
        <dbReference type="EMBL" id="MYN52762.1"/>
    </source>
</evidence>
<reference evidence="9 14" key="3">
    <citation type="submission" date="2020-01" db="EMBL/GenBank/DDBJ databases">
        <title>Vaginal microbiome of pregnant Indian women: Insights into the genome of dominants Lactobacillus species.</title>
        <authorList>
            <person name="Das B."/>
            <person name="Mehta O."/>
            <person name="Ghosh T.S."/>
            <person name="Kothidar A."/>
            <person name="Gowtham M.R."/>
            <person name="Mitra R."/>
            <person name="Kshetrapal P."/>
            <person name="Wadhwa N."/>
            <person name="Thiruvengadam R."/>
            <person name="Nair G.B."/>
            <person name="Bhatnagar S."/>
            <person name="Pore S."/>
        </authorList>
    </citation>
    <scope>NUCLEOTIDE SEQUENCE [LARGE SCALE GENOMIC DNA]</scope>
    <source>
        <strain evidence="9 14">Indica2</strain>
    </source>
</reference>
<evidence type="ECO:0000256" key="1">
    <source>
        <dbReference type="ARBA" id="ARBA00004141"/>
    </source>
</evidence>
<reference evidence="10 12" key="1">
    <citation type="submission" date="2016-10" db="EMBL/GenBank/DDBJ databases">
        <title>WGS of isloates from the oral cavity of healthy individuals.</title>
        <authorList>
            <person name="Sharma S."/>
            <person name="Pal V.K."/>
            <person name="Patil P.B."/>
            <person name="Korpole S."/>
            <person name="Grover V."/>
        </authorList>
    </citation>
    <scope>NUCLEOTIDE SEQUENCE [LARGE SCALE GENOMIC DNA]</scope>
    <source>
        <strain evidence="10 12">DISK12</strain>
    </source>
</reference>
<feature type="transmembrane region" description="Helical" evidence="7">
    <location>
        <begin position="231"/>
        <end position="250"/>
    </location>
</feature>
<evidence type="ECO:0000313" key="13">
    <source>
        <dbReference type="Proteomes" id="UP000235119"/>
    </source>
</evidence>
<proteinExistence type="predicted"/>
<feature type="transmembrane region" description="Helical" evidence="7">
    <location>
        <begin position="279"/>
        <end position="301"/>
    </location>
</feature>
<dbReference type="Proteomes" id="UP000235119">
    <property type="component" value="Unassembled WGS sequence"/>
</dbReference>
<feature type="transmembrane region" description="Helical" evidence="7">
    <location>
        <begin position="140"/>
        <end position="158"/>
    </location>
</feature>
<feature type="transmembrane region" description="Helical" evidence="7">
    <location>
        <begin position="91"/>
        <end position="120"/>
    </location>
</feature>
<feature type="transmembrane region" description="Helical" evidence="7">
    <location>
        <begin position="404"/>
        <end position="424"/>
    </location>
</feature>
<dbReference type="InterPro" id="IPR051679">
    <property type="entry name" value="DASS-Related_Transporters"/>
</dbReference>
<keyword evidence="4" id="KW-0677">Repeat</keyword>
<dbReference type="GO" id="GO:0055085">
    <property type="term" value="P:transmembrane transport"/>
    <property type="evidence" value="ECO:0007669"/>
    <property type="project" value="InterPro"/>
</dbReference>
<evidence type="ECO:0000313" key="11">
    <source>
        <dbReference type="EMBL" id="PLT11084.1"/>
    </source>
</evidence>
<evidence type="ECO:0000313" key="10">
    <source>
        <dbReference type="EMBL" id="PJZ16562.1"/>
    </source>
</evidence>
<protein>
    <submittedName>
        <fullName evidence="11">Anion:sodium symporter</fullName>
    </submittedName>
    <submittedName>
        <fullName evidence="9">SLC13/DASS family transporter</fullName>
    </submittedName>
</protein>
<keyword evidence="6 7" id="KW-0472">Membrane</keyword>
<name>A0A2N5KXX2_9LACO</name>
<evidence type="ECO:0000259" key="8">
    <source>
        <dbReference type="Pfam" id="PF03600"/>
    </source>
</evidence>